<evidence type="ECO:0000256" key="1">
    <source>
        <dbReference type="SAM" id="MobiDB-lite"/>
    </source>
</evidence>
<accession>A0AAD2H4F4</accession>
<organism evidence="2 3">
    <name type="scientific">Mycena citricolor</name>
    <dbReference type="NCBI Taxonomy" id="2018698"/>
    <lineage>
        <taxon>Eukaryota</taxon>
        <taxon>Fungi</taxon>
        <taxon>Dikarya</taxon>
        <taxon>Basidiomycota</taxon>
        <taxon>Agaricomycotina</taxon>
        <taxon>Agaricomycetes</taxon>
        <taxon>Agaricomycetidae</taxon>
        <taxon>Agaricales</taxon>
        <taxon>Marasmiineae</taxon>
        <taxon>Mycenaceae</taxon>
        <taxon>Mycena</taxon>
    </lineage>
</organism>
<sequence>MTDGPPTSTVAARCAGRTHPPHAAQGQIGPRPAQYGLHGPCSSIPGNGRPLRMADGPPTSTVAARCAGRMHLPHAVQGQIGPRPAQYRFHRPSSSIPGDRDPLRMTDGPPTYTVAARCAGRMHLPHAVQGQIGPRPAQYRFHRPSSSIPGDRDPLRMTDGPSTSTVAARCAGRMHLPHAVQGQIGPRPCSIWAPWTLQLKFCSLLHPVRNSSSVSPSPHSTCRIHMSRINCNQTTFYV</sequence>
<evidence type="ECO:0000313" key="2">
    <source>
        <dbReference type="EMBL" id="CAK5268966.1"/>
    </source>
</evidence>
<dbReference type="EMBL" id="CAVNYO010000138">
    <property type="protein sequence ID" value="CAK5268966.1"/>
    <property type="molecule type" value="Genomic_DNA"/>
</dbReference>
<dbReference type="Proteomes" id="UP001295794">
    <property type="component" value="Unassembled WGS sequence"/>
</dbReference>
<evidence type="ECO:0000313" key="3">
    <source>
        <dbReference type="Proteomes" id="UP001295794"/>
    </source>
</evidence>
<proteinExistence type="predicted"/>
<feature type="compositionally biased region" description="Polar residues" evidence="1">
    <location>
        <begin position="1"/>
        <end position="10"/>
    </location>
</feature>
<gene>
    <name evidence="2" type="ORF">MYCIT1_LOCUS12341</name>
</gene>
<name>A0AAD2H4F4_9AGAR</name>
<protein>
    <submittedName>
        <fullName evidence="2">Uncharacterized protein</fullName>
    </submittedName>
</protein>
<comment type="caution">
    <text evidence="2">The sequence shown here is derived from an EMBL/GenBank/DDBJ whole genome shotgun (WGS) entry which is preliminary data.</text>
</comment>
<reference evidence="2" key="1">
    <citation type="submission" date="2023-11" db="EMBL/GenBank/DDBJ databases">
        <authorList>
            <person name="De Vega J J."/>
            <person name="De Vega J J."/>
        </authorList>
    </citation>
    <scope>NUCLEOTIDE SEQUENCE</scope>
</reference>
<feature type="region of interest" description="Disordered" evidence="1">
    <location>
        <begin position="135"/>
        <end position="164"/>
    </location>
</feature>
<feature type="region of interest" description="Disordered" evidence="1">
    <location>
        <begin position="1"/>
        <end position="30"/>
    </location>
</feature>
<keyword evidence="3" id="KW-1185">Reference proteome</keyword>
<dbReference type="AlphaFoldDB" id="A0AAD2H4F4"/>
<feature type="non-terminal residue" evidence="2">
    <location>
        <position position="238"/>
    </location>
</feature>